<dbReference type="Proteomes" id="UP000324222">
    <property type="component" value="Unassembled WGS sequence"/>
</dbReference>
<proteinExistence type="predicted"/>
<evidence type="ECO:0000313" key="3">
    <source>
        <dbReference type="Proteomes" id="UP000324222"/>
    </source>
</evidence>
<evidence type="ECO:0000256" key="1">
    <source>
        <dbReference type="SAM" id="MobiDB-lite"/>
    </source>
</evidence>
<reference evidence="2 3" key="1">
    <citation type="submission" date="2019-05" db="EMBL/GenBank/DDBJ databases">
        <title>Another draft genome of Portunus trituberculatus and its Hox gene families provides insights of decapod evolution.</title>
        <authorList>
            <person name="Jeong J.-H."/>
            <person name="Song I."/>
            <person name="Kim S."/>
            <person name="Choi T."/>
            <person name="Kim D."/>
            <person name="Ryu S."/>
            <person name="Kim W."/>
        </authorList>
    </citation>
    <scope>NUCLEOTIDE SEQUENCE [LARGE SCALE GENOMIC DNA]</scope>
    <source>
        <tissue evidence="2">Muscle</tissue>
    </source>
</reference>
<protein>
    <submittedName>
        <fullName evidence="2">Uncharacterized protein</fullName>
    </submittedName>
</protein>
<dbReference type="AlphaFoldDB" id="A0A5B7DX58"/>
<dbReference type="EMBL" id="VSRR010001525">
    <property type="protein sequence ID" value="MPC25895.1"/>
    <property type="molecule type" value="Genomic_DNA"/>
</dbReference>
<feature type="region of interest" description="Disordered" evidence="1">
    <location>
        <begin position="158"/>
        <end position="213"/>
    </location>
</feature>
<comment type="caution">
    <text evidence="2">The sequence shown here is derived from an EMBL/GenBank/DDBJ whole genome shotgun (WGS) entry which is preliminary data.</text>
</comment>
<organism evidence="2 3">
    <name type="scientific">Portunus trituberculatus</name>
    <name type="common">Swimming crab</name>
    <name type="synonym">Neptunus trituberculatus</name>
    <dbReference type="NCBI Taxonomy" id="210409"/>
    <lineage>
        <taxon>Eukaryota</taxon>
        <taxon>Metazoa</taxon>
        <taxon>Ecdysozoa</taxon>
        <taxon>Arthropoda</taxon>
        <taxon>Crustacea</taxon>
        <taxon>Multicrustacea</taxon>
        <taxon>Malacostraca</taxon>
        <taxon>Eumalacostraca</taxon>
        <taxon>Eucarida</taxon>
        <taxon>Decapoda</taxon>
        <taxon>Pleocyemata</taxon>
        <taxon>Brachyura</taxon>
        <taxon>Eubrachyura</taxon>
        <taxon>Portunoidea</taxon>
        <taxon>Portunidae</taxon>
        <taxon>Portuninae</taxon>
        <taxon>Portunus</taxon>
    </lineage>
</organism>
<sequence length="262" mass="28956">MGVASNLTSVPLTLEAEVDRRLRGSRGHCDIRVFTVGLTQFSSASFIIPTTPYYVVQVAFTSETYQITSFHQLPSCLTQPISSYRLEASSPTHPYSHGASFTVSVRKEVLACIHHQRFPPLGFQRPLSFNTSTLLLVRYTAYDSARLRALHKIHGTEASITHPGEGTPANPELSNPERKTHLQNHRQSPPPPPPPSITTTTITTTPTTTTSTLPNHIVQSSELCLHRERCVVLCCVVSALVCGVHELRFVRRPFTSASYPAR</sequence>
<name>A0A5B7DX58_PORTR</name>
<keyword evidence="3" id="KW-1185">Reference proteome</keyword>
<accession>A0A5B7DX58</accession>
<gene>
    <name evidence="2" type="ORF">E2C01_019019</name>
</gene>
<feature type="compositionally biased region" description="Low complexity" evidence="1">
    <location>
        <begin position="197"/>
        <end position="212"/>
    </location>
</feature>
<evidence type="ECO:0000313" key="2">
    <source>
        <dbReference type="EMBL" id="MPC25895.1"/>
    </source>
</evidence>